<organism evidence="2 3">
    <name type="scientific">Brassica cretica</name>
    <name type="common">Mustard</name>
    <dbReference type="NCBI Taxonomy" id="69181"/>
    <lineage>
        <taxon>Eukaryota</taxon>
        <taxon>Viridiplantae</taxon>
        <taxon>Streptophyta</taxon>
        <taxon>Embryophyta</taxon>
        <taxon>Tracheophyta</taxon>
        <taxon>Spermatophyta</taxon>
        <taxon>Magnoliopsida</taxon>
        <taxon>eudicotyledons</taxon>
        <taxon>Gunneridae</taxon>
        <taxon>Pentapetalae</taxon>
        <taxon>rosids</taxon>
        <taxon>malvids</taxon>
        <taxon>Brassicales</taxon>
        <taxon>Brassicaceae</taxon>
        <taxon>Brassiceae</taxon>
        <taxon>Brassica</taxon>
    </lineage>
</organism>
<sequence length="65" mass="7472">MMLSQREQLQTEHETSTLPLYKQSREDEEYETLFANGADLITVLTTLGDFIVADHELEFINVIIA</sequence>
<protein>
    <submittedName>
        <fullName evidence="2">Uncharacterized protein</fullName>
    </submittedName>
</protein>
<evidence type="ECO:0000313" key="2">
    <source>
        <dbReference type="EMBL" id="KAF2599489.1"/>
    </source>
</evidence>
<name>A0A8S9KYU0_BRACR</name>
<dbReference type="EMBL" id="QGKW02000717">
    <property type="protein sequence ID" value="KAF2599489.1"/>
    <property type="molecule type" value="Genomic_DNA"/>
</dbReference>
<evidence type="ECO:0000313" key="3">
    <source>
        <dbReference type="Proteomes" id="UP000712281"/>
    </source>
</evidence>
<accession>A0A8S9KYU0</accession>
<reference evidence="2" key="1">
    <citation type="submission" date="2019-12" db="EMBL/GenBank/DDBJ databases">
        <title>Genome sequencing and annotation of Brassica cretica.</title>
        <authorList>
            <person name="Studholme D.J."/>
            <person name="Sarris P.F."/>
        </authorList>
    </citation>
    <scope>NUCLEOTIDE SEQUENCE</scope>
    <source>
        <strain evidence="2">PFS-001/15</strain>
        <tissue evidence="2">Leaf</tissue>
    </source>
</reference>
<gene>
    <name evidence="2" type="ORF">F2Q68_00011694</name>
</gene>
<dbReference type="Proteomes" id="UP000712281">
    <property type="component" value="Unassembled WGS sequence"/>
</dbReference>
<evidence type="ECO:0000256" key="1">
    <source>
        <dbReference type="SAM" id="MobiDB-lite"/>
    </source>
</evidence>
<comment type="caution">
    <text evidence="2">The sequence shown here is derived from an EMBL/GenBank/DDBJ whole genome shotgun (WGS) entry which is preliminary data.</text>
</comment>
<feature type="region of interest" description="Disordered" evidence="1">
    <location>
        <begin position="1"/>
        <end position="23"/>
    </location>
</feature>
<dbReference type="AlphaFoldDB" id="A0A8S9KYU0"/>
<proteinExistence type="predicted"/>